<dbReference type="PROSITE" id="PS50157">
    <property type="entry name" value="ZINC_FINGER_C2H2_2"/>
    <property type="match status" value="1"/>
</dbReference>
<evidence type="ECO:0000313" key="3">
    <source>
        <dbReference type="EMBL" id="KAL1374639.1"/>
    </source>
</evidence>
<keyword evidence="1" id="KW-0862">Zinc</keyword>
<evidence type="ECO:0000313" key="4">
    <source>
        <dbReference type="Proteomes" id="UP001562425"/>
    </source>
</evidence>
<dbReference type="InterPro" id="IPR013087">
    <property type="entry name" value="Znf_C2H2_type"/>
</dbReference>
<evidence type="ECO:0000256" key="1">
    <source>
        <dbReference type="PROSITE-ProRule" id="PRU00042"/>
    </source>
</evidence>
<feature type="non-terminal residue" evidence="3">
    <location>
        <position position="218"/>
    </location>
</feature>
<gene>
    <name evidence="3" type="ORF">pipiens_000750</name>
</gene>
<keyword evidence="1" id="KW-0479">Metal-binding</keyword>
<keyword evidence="4" id="KW-1185">Reference proteome</keyword>
<dbReference type="GO" id="GO:0008270">
    <property type="term" value="F:zinc ion binding"/>
    <property type="evidence" value="ECO:0007669"/>
    <property type="project" value="UniProtKB-KW"/>
</dbReference>
<dbReference type="PROSITE" id="PS00028">
    <property type="entry name" value="ZINC_FINGER_C2H2_1"/>
    <property type="match status" value="1"/>
</dbReference>
<sequence>MVHNITGTIIKVRIGRDLVDVPPSNLALYNATKSLLMHGTSTRYPGYKECERCHTVFENPMRYTSHIRRYKNMDCSLLPLCAGCLNVETYNSKHGDFCENAAFSRLNRVCFLCNKKMTARTNLKRHIRTMHSTERNTLRYKAFIKVNRGEMSCLEFLDSFPNKDLYETLEIRNQCGNVEEIPGRVYSKIQEHFRERFPALSHGRAPPTLGVQLEKTRD</sequence>
<keyword evidence="1" id="KW-0863">Zinc-finger</keyword>
<dbReference type="Proteomes" id="UP001562425">
    <property type="component" value="Unassembled WGS sequence"/>
</dbReference>
<evidence type="ECO:0000259" key="2">
    <source>
        <dbReference type="PROSITE" id="PS50157"/>
    </source>
</evidence>
<dbReference type="EMBL" id="JBEHCU010013166">
    <property type="protein sequence ID" value="KAL1374639.1"/>
    <property type="molecule type" value="Genomic_DNA"/>
</dbReference>
<proteinExistence type="predicted"/>
<reference evidence="3 4" key="1">
    <citation type="submission" date="2024-05" db="EMBL/GenBank/DDBJ databases">
        <title>Culex pipiens pipiens assembly and annotation.</title>
        <authorList>
            <person name="Alout H."/>
            <person name="Durand T."/>
        </authorList>
    </citation>
    <scope>NUCLEOTIDE SEQUENCE [LARGE SCALE GENOMIC DNA]</scope>
    <source>
        <strain evidence="3">HA-2024</strain>
        <tissue evidence="3">Whole body</tissue>
    </source>
</reference>
<protein>
    <recommendedName>
        <fullName evidence="2">C2H2-type domain-containing protein</fullName>
    </recommendedName>
</protein>
<comment type="caution">
    <text evidence="3">The sequence shown here is derived from an EMBL/GenBank/DDBJ whole genome shotgun (WGS) entry which is preliminary data.</text>
</comment>
<dbReference type="AlphaFoldDB" id="A0ABD1CE59"/>
<organism evidence="3 4">
    <name type="scientific">Culex pipiens pipiens</name>
    <name type="common">Northern house mosquito</name>
    <dbReference type="NCBI Taxonomy" id="38569"/>
    <lineage>
        <taxon>Eukaryota</taxon>
        <taxon>Metazoa</taxon>
        <taxon>Ecdysozoa</taxon>
        <taxon>Arthropoda</taxon>
        <taxon>Hexapoda</taxon>
        <taxon>Insecta</taxon>
        <taxon>Pterygota</taxon>
        <taxon>Neoptera</taxon>
        <taxon>Endopterygota</taxon>
        <taxon>Diptera</taxon>
        <taxon>Nematocera</taxon>
        <taxon>Culicoidea</taxon>
        <taxon>Culicidae</taxon>
        <taxon>Culicinae</taxon>
        <taxon>Culicini</taxon>
        <taxon>Culex</taxon>
        <taxon>Culex</taxon>
    </lineage>
</organism>
<feature type="domain" description="C2H2-type" evidence="2">
    <location>
        <begin position="108"/>
        <end position="136"/>
    </location>
</feature>
<accession>A0ABD1CE59</accession>
<name>A0ABD1CE59_CULPP</name>